<feature type="domain" description="GGDEF" evidence="3">
    <location>
        <begin position="309"/>
        <end position="439"/>
    </location>
</feature>
<dbReference type="InterPro" id="IPR013767">
    <property type="entry name" value="PAS_fold"/>
</dbReference>
<dbReference type="SUPFAM" id="SSF109604">
    <property type="entry name" value="HD-domain/PDEase-like"/>
    <property type="match status" value="1"/>
</dbReference>
<dbReference type="AlphaFoldDB" id="A0A923KQ67"/>
<evidence type="ECO:0000259" key="4">
    <source>
        <dbReference type="PROSITE" id="PS51832"/>
    </source>
</evidence>
<dbReference type="PROSITE" id="PS50113">
    <property type="entry name" value="PAC"/>
    <property type="match status" value="1"/>
</dbReference>
<dbReference type="InterPro" id="IPR000014">
    <property type="entry name" value="PAS"/>
</dbReference>
<dbReference type="GO" id="GO:0006355">
    <property type="term" value="P:regulation of DNA-templated transcription"/>
    <property type="evidence" value="ECO:0007669"/>
    <property type="project" value="InterPro"/>
</dbReference>
<dbReference type="Proteomes" id="UP000616595">
    <property type="component" value="Unassembled WGS sequence"/>
</dbReference>
<feature type="domain" description="PAS" evidence="1">
    <location>
        <begin position="147"/>
        <end position="220"/>
    </location>
</feature>
<dbReference type="SUPFAM" id="SSF55785">
    <property type="entry name" value="PYP-like sensor domain (PAS domain)"/>
    <property type="match status" value="2"/>
</dbReference>
<dbReference type="PANTHER" id="PTHR43155">
    <property type="entry name" value="CYCLIC DI-GMP PHOSPHODIESTERASE PA4108-RELATED"/>
    <property type="match status" value="1"/>
</dbReference>
<proteinExistence type="predicted"/>
<gene>
    <name evidence="5" type="ORF">GH810_11020</name>
</gene>
<dbReference type="OrthoDB" id="9804747at2"/>
<sequence>MDSLCKNILKKINSGIIIFDEELLISHWNEWLEQYTGILKDQVIGKNVKEIIPAFKKNYYLQLFQKAFKMGQSMFCSGGLHPVFVYPANTMEGSIIKQNLQIDAIFMGKQKYILIQIFDTTNQFKRVETLKMEIANRKDVEQLLFAKKEQFKTTLLSVGDGVISTDKRGHVQIINRVAEELTGWTRAEAVGKPIETVFNAINEFTRKKCDYSFNALVSSDYSTDTIDTIDSVILISRNNTEIMIEDSVSPIRDRLGHINGMVLVFRDVTEKKQRQDEIKYLSLHDQLTGLYNRRFFEEELKRLDTRRNWPLTIILGDINGLKLINDSFGHGMGDELIKKSVEAIKNGCREDEIICRIGGDEFIILLPKTDASKAEKIVSRIQNIASQKKVGNLNVSISFGIDTKIDETDSMKAVIKKADEQMYHHKLFESPDMRSKTVNAIIKNLYIKDQREEEHSKGVAKLCQNIGAVLGLPENKIDELKTAGLLHDIGKIAIDETIFNKPGKLTEDEWKEIIRHSEIGYRILSTVKELSDIAEYVLDHHEKWNGEGYPKGLKGEEIPFESRILNIADAYNAMISDRSYRNALSKKEALEEIRKNAGIQFDPNLVNAFVETIVFMATAK</sequence>
<dbReference type="InterPro" id="IPR029787">
    <property type="entry name" value="Nucleotide_cyclase"/>
</dbReference>
<dbReference type="InterPro" id="IPR035965">
    <property type="entry name" value="PAS-like_dom_sf"/>
</dbReference>
<dbReference type="SUPFAM" id="SSF55073">
    <property type="entry name" value="Nucleotide cyclase"/>
    <property type="match status" value="1"/>
</dbReference>
<evidence type="ECO:0000259" key="2">
    <source>
        <dbReference type="PROSITE" id="PS50113"/>
    </source>
</evidence>
<dbReference type="Pfam" id="PF13487">
    <property type="entry name" value="HD_5"/>
    <property type="match status" value="1"/>
</dbReference>
<dbReference type="RefSeq" id="WP_148566130.1">
    <property type="nucleotide sequence ID" value="NZ_RXYA01000003.1"/>
</dbReference>
<dbReference type="Pfam" id="PF13426">
    <property type="entry name" value="PAS_9"/>
    <property type="match status" value="1"/>
</dbReference>
<dbReference type="Gene3D" id="1.10.3210.10">
    <property type="entry name" value="Hypothetical protein af1432"/>
    <property type="match status" value="1"/>
</dbReference>
<feature type="domain" description="PAC" evidence="2">
    <location>
        <begin position="228"/>
        <end position="280"/>
    </location>
</feature>
<dbReference type="Pfam" id="PF00990">
    <property type="entry name" value="GGDEF"/>
    <property type="match status" value="1"/>
</dbReference>
<dbReference type="InterPro" id="IPR003607">
    <property type="entry name" value="HD/PDEase_dom"/>
</dbReference>
<dbReference type="InterPro" id="IPR006675">
    <property type="entry name" value="HDIG_dom"/>
</dbReference>
<reference evidence="5" key="2">
    <citation type="submission" date="2020-10" db="EMBL/GenBank/DDBJ databases">
        <title>Comparative genomics of the Acetobacterium genus.</title>
        <authorList>
            <person name="Marshall C."/>
            <person name="May H."/>
            <person name="Norman S."/>
        </authorList>
    </citation>
    <scope>NUCLEOTIDE SEQUENCE</scope>
    <source>
        <strain evidence="5">DER-2019</strain>
    </source>
</reference>
<dbReference type="SMART" id="SM00091">
    <property type="entry name" value="PAS"/>
    <property type="match status" value="2"/>
</dbReference>
<evidence type="ECO:0000259" key="3">
    <source>
        <dbReference type="PROSITE" id="PS50887"/>
    </source>
</evidence>
<dbReference type="InterPro" id="IPR000160">
    <property type="entry name" value="GGDEF_dom"/>
</dbReference>
<dbReference type="PANTHER" id="PTHR43155:SF2">
    <property type="entry name" value="CYCLIC DI-GMP PHOSPHODIESTERASE PA4108"/>
    <property type="match status" value="1"/>
</dbReference>
<dbReference type="InterPro" id="IPR037522">
    <property type="entry name" value="HD_GYP_dom"/>
</dbReference>
<evidence type="ECO:0000313" key="6">
    <source>
        <dbReference type="Proteomes" id="UP000616595"/>
    </source>
</evidence>
<dbReference type="PROSITE" id="PS50112">
    <property type="entry name" value="PAS"/>
    <property type="match status" value="2"/>
</dbReference>
<evidence type="ECO:0000259" key="1">
    <source>
        <dbReference type="PROSITE" id="PS50112"/>
    </source>
</evidence>
<dbReference type="PROSITE" id="PS51832">
    <property type="entry name" value="HD_GYP"/>
    <property type="match status" value="1"/>
</dbReference>
<accession>A0A923KQ67</accession>
<dbReference type="CDD" id="cd00130">
    <property type="entry name" value="PAS"/>
    <property type="match status" value="2"/>
</dbReference>
<dbReference type="NCBIfam" id="TIGR00254">
    <property type="entry name" value="GGDEF"/>
    <property type="match status" value="1"/>
</dbReference>
<dbReference type="PROSITE" id="PS50887">
    <property type="entry name" value="GGDEF"/>
    <property type="match status" value="1"/>
</dbReference>
<evidence type="ECO:0000313" key="5">
    <source>
        <dbReference type="EMBL" id="MBC3888844.1"/>
    </source>
</evidence>
<organism evidence="5 6">
    <name type="scientific">Acetobacterium paludosum</name>
    <dbReference type="NCBI Taxonomy" id="52693"/>
    <lineage>
        <taxon>Bacteria</taxon>
        <taxon>Bacillati</taxon>
        <taxon>Bacillota</taxon>
        <taxon>Clostridia</taxon>
        <taxon>Eubacteriales</taxon>
        <taxon>Eubacteriaceae</taxon>
        <taxon>Acetobacterium</taxon>
    </lineage>
</organism>
<name>A0A923KQ67_9FIRM</name>
<dbReference type="NCBIfam" id="TIGR00277">
    <property type="entry name" value="HDIG"/>
    <property type="match status" value="1"/>
</dbReference>
<comment type="caution">
    <text evidence="5">The sequence shown here is derived from an EMBL/GenBank/DDBJ whole genome shotgun (WGS) entry which is preliminary data.</text>
</comment>
<dbReference type="NCBIfam" id="TIGR00229">
    <property type="entry name" value="sensory_box"/>
    <property type="match status" value="2"/>
</dbReference>
<dbReference type="SMART" id="SM00471">
    <property type="entry name" value="HDc"/>
    <property type="match status" value="1"/>
</dbReference>
<dbReference type="InterPro" id="IPR000700">
    <property type="entry name" value="PAS-assoc_C"/>
</dbReference>
<dbReference type="Gene3D" id="3.30.450.20">
    <property type="entry name" value="PAS domain"/>
    <property type="match status" value="2"/>
</dbReference>
<keyword evidence="6" id="KW-1185">Reference proteome</keyword>
<dbReference type="SMART" id="SM00267">
    <property type="entry name" value="GGDEF"/>
    <property type="match status" value="1"/>
</dbReference>
<dbReference type="CDD" id="cd01949">
    <property type="entry name" value="GGDEF"/>
    <property type="match status" value="1"/>
</dbReference>
<feature type="domain" description="PAS" evidence="1">
    <location>
        <begin position="1"/>
        <end position="71"/>
    </location>
</feature>
<feature type="domain" description="HD-GYP" evidence="4">
    <location>
        <begin position="430"/>
        <end position="620"/>
    </location>
</feature>
<dbReference type="CDD" id="cd00077">
    <property type="entry name" value="HDc"/>
    <property type="match status" value="1"/>
</dbReference>
<dbReference type="Gene3D" id="3.30.70.270">
    <property type="match status" value="1"/>
</dbReference>
<dbReference type="InterPro" id="IPR043128">
    <property type="entry name" value="Rev_trsase/Diguanyl_cyclase"/>
</dbReference>
<reference evidence="5" key="1">
    <citation type="submission" date="2019-10" db="EMBL/GenBank/DDBJ databases">
        <authorList>
            <person name="Ross D.E."/>
            <person name="Gulliver D."/>
        </authorList>
    </citation>
    <scope>NUCLEOTIDE SEQUENCE</scope>
    <source>
        <strain evidence="5">DER-2019</strain>
    </source>
</reference>
<protein>
    <submittedName>
        <fullName evidence="5">Diguanylate cyclase</fullName>
    </submittedName>
</protein>
<dbReference type="EMBL" id="WJBD01000012">
    <property type="protein sequence ID" value="MBC3888844.1"/>
    <property type="molecule type" value="Genomic_DNA"/>
</dbReference>
<dbReference type="Pfam" id="PF00989">
    <property type="entry name" value="PAS"/>
    <property type="match status" value="1"/>
</dbReference>